<protein>
    <submittedName>
        <fullName evidence="2">Uncharacterized protein</fullName>
    </submittedName>
</protein>
<proteinExistence type="predicted"/>
<reference evidence="2 3" key="1">
    <citation type="journal article" date="2018" name="Nat. Ecol. Evol.">
        <title>Pezizomycetes genomes reveal the molecular basis of ectomycorrhizal truffle lifestyle.</title>
        <authorList>
            <person name="Murat C."/>
            <person name="Payen T."/>
            <person name="Noel B."/>
            <person name="Kuo A."/>
            <person name="Morin E."/>
            <person name="Chen J."/>
            <person name="Kohler A."/>
            <person name="Krizsan K."/>
            <person name="Balestrini R."/>
            <person name="Da Silva C."/>
            <person name="Montanini B."/>
            <person name="Hainaut M."/>
            <person name="Levati E."/>
            <person name="Barry K.W."/>
            <person name="Belfiori B."/>
            <person name="Cichocki N."/>
            <person name="Clum A."/>
            <person name="Dockter R.B."/>
            <person name="Fauchery L."/>
            <person name="Guy J."/>
            <person name="Iotti M."/>
            <person name="Le Tacon F."/>
            <person name="Lindquist E.A."/>
            <person name="Lipzen A."/>
            <person name="Malagnac F."/>
            <person name="Mello A."/>
            <person name="Molinier V."/>
            <person name="Miyauchi S."/>
            <person name="Poulain J."/>
            <person name="Riccioni C."/>
            <person name="Rubini A."/>
            <person name="Sitrit Y."/>
            <person name="Splivallo R."/>
            <person name="Traeger S."/>
            <person name="Wang M."/>
            <person name="Zifcakova L."/>
            <person name="Wipf D."/>
            <person name="Zambonelli A."/>
            <person name="Paolocci F."/>
            <person name="Nowrousian M."/>
            <person name="Ottonello S."/>
            <person name="Baldrian P."/>
            <person name="Spatafora J.W."/>
            <person name="Henrissat B."/>
            <person name="Nagy L.G."/>
            <person name="Aury J.M."/>
            <person name="Wincker P."/>
            <person name="Grigoriev I.V."/>
            <person name="Bonfante P."/>
            <person name="Martin F.M."/>
        </authorList>
    </citation>
    <scope>NUCLEOTIDE SEQUENCE [LARGE SCALE GENOMIC DNA]</scope>
    <source>
        <strain evidence="2 3">120613-1</strain>
    </source>
</reference>
<evidence type="ECO:0000313" key="2">
    <source>
        <dbReference type="EMBL" id="RPB01272.1"/>
    </source>
</evidence>
<gene>
    <name evidence="2" type="ORF">L873DRAFT_1842444</name>
</gene>
<feature type="compositionally biased region" description="Basic and acidic residues" evidence="1">
    <location>
        <begin position="12"/>
        <end position="24"/>
    </location>
</feature>
<dbReference type="Proteomes" id="UP000276215">
    <property type="component" value="Unassembled WGS sequence"/>
</dbReference>
<dbReference type="AlphaFoldDB" id="A0A3N4JWS2"/>
<organism evidence="2 3">
    <name type="scientific">Choiromyces venosus 120613-1</name>
    <dbReference type="NCBI Taxonomy" id="1336337"/>
    <lineage>
        <taxon>Eukaryota</taxon>
        <taxon>Fungi</taxon>
        <taxon>Dikarya</taxon>
        <taxon>Ascomycota</taxon>
        <taxon>Pezizomycotina</taxon>
        <taxon>Pezizomycetes</taxon>
        <taxon>Pezizales</taxon>
        <taxon>Tuberaceae</taxon>
        <taxon>Choiromyces</taxon>
    </lineage>
</organism>
<evidence type="ECO:0000313" key="3">
    <source>
        <dbReference type="Proteomes" id="UP000276215"/>
    </source>
</evidence>
<name>A0A3N4JWS2_9PEZI</name>
<feature type="compositionally biased region" description="Basic and acidic residues" evidence="1">
    <location>
        <begin position="33"/>
        <end position="85"/>
    </location>
</feature>
<feature type="compositionally biased region" description="Low complexity" evidence="1">
    <location>
        <begin position="94"/>
        <end position="105"/>
    </location>
</feature>
<keyword evidence="3" id="KW-1185">Reference proteome</keyword>
<evidence type="ECO:0000256" key="1">
    <source>
        <dbReference type="SAM" id="MobiDB-lite"/>
    </source>
</evidence>
<accession>A0A3N4JWS2</accession>
<dbReference type="EMBL" id="ML120374">
    <property type="protein sequence ID" value="RPB01272.1"/>
    <property type="molecule type" value="Genomic_DNA"/>
</dbReference>
<feature type="region of interest" description="Disordered" evidence="1">
    <location>
        <begin position="1"/>
        <end position="105"/>
    </location>
</feature>
<sequence length="105" mass="12528">MNSQSGWGLTAKDLKEEKKELQGDREEEGEVWEGEKEGGEEERRSKEWERREERKEREEREKEEDMPQNNKPEKQPRSADIRIDENEADIIYLSQQSMSQQSTSQ</sequence>